<dbReference type="InterPro" id="IPR013324">
    <property type="entry name" value="RNA_pol_sigma_r3/r4-like"/>
</dbReference>
<name>A0A0F3IMQ4_9GAMM</name>
<dbReference type="PANTHER" id="PTHR43133">
    <property type="entry name" value="RNA POLYMERASE ECF-TYPE SIGMA FACTO"/>
    <property type="match status" value="1"/>
</dbReference>
<dbReference type="GO" id="GO:0003677">
    <property type="term" value="F:DNA binding"/>
    <property type="evidence" value="ECO:0007669"/>
    <property type="project" value="InterPro"/>
</dbReference>
<dbReference type="InterPro" id="IPR013249">
    <property type="entry name" value="RNA_pol_sigma70_r4_t2"/>
</dbReference>
<feature type="domain" description="RNA polymerase sigma factor 70 region 4 type 2" evidence="6">
    <location>
        <begin position="114"/>
        <end position="164"/>
    </location>
</feature>
<evidence type="ECO:0000313" key="7">
    <source>
        <dbReference type="EMBL" id="KJV07962.1"/>
    </source>
</evidence>
<dbReference type="Gene3D" id="1.10.10.10">
    <property type="entry name" value="Winged helix-like DNA-binding domain superfamily/Winged helix DNA-binding domain"/>
    <property type="match status" value="1"/>
</dbReference>
<evidence type="ECO:0000259" key="5">
    <source>
        <dbReference type="Pfam" id="PF04542"/>
    </source>
</evidence>
<comment type="similarity">
    <text evidence="1">Belongs to the sigma-70 factor family. ECF subfamily.</text>
</comment>
<proteinExistence type="inferred from homology"/>
<gene>
    <name evidence="7" type="ORF">VZ94_01265</name>
</gene>
<evidence type="ECO:0000313" key="8">
    <source>
        <dbReference type="Proteomes" id="UP000033684"/>
    </source>
</evidence>
<dbReference type="RefSeq" id="WP_045777853.1">
    <property type="nucleotide sequence ID" value="NZ_LAJX01000009.1"/>
</dbReference>
<keyword evidence="2" id="KW-0805">Transcription regulation</keyword>
<sequence length="171" mass="19825">MIFSKNQIYNTYLGTQPLLLQFLTRRLSCAETAADLLHDVYLRLPQLQPSPSSEQEVKAWLFKVAGNLAIDHLRSQQRRNEILVQRYHIHSDDESENLHEPVRQLLTKERVKQALTALRQLPSRRAEVFYLSRVENLSHGQIATRLGISIRLVEKEMALALSHCRRAVECE</sequence>
<dbReference type="Pfam" id="PF08281">
    <property type="entry name" value="Sigma70_r4_2"/>
    <property type="match status" value="1"/>
</dbReference>
<dbReference type="Pfam" id="PF04542">
    <property type="entry name" value="Sigma70_r2"/>
    <property type="match status" value="1"/>
</dbReference>
<keyword evidence="3" id="KW-0731">Sigma factor</keyword>
<dbReference type="InterPro" id="IPR013325">
    <property type="entry name" value="RNA_pol_sigma_r2"/>
</dbReference>
<dbReference type="Proteomes" id="UP000033684">
    <property type="component" value="Unassembled WGS sequence"/>
</dbReference>
<reference evidence="7 8" key="2">
    <citation type="journal article" date="2016" name="Microb. Ecol.">
        <title>Genome Characteristics of a Novel Type I Methanotroph (Sn10-6) Isolated from a Flooded Indian Rice Field.</title>
        <authorList>
            <person name="Rahalkar M.C."/>
            <person name="Pandit P.S."/>
            <person name="Dhakephalkar P.K."/>
            <person name="Pore S."/>
            <person name="Arora P."/>
            <person name="Kapse N."/>
        </authorList>
    </citation>
    <scope>NUCLEOTIDE SEQUENCE [LARGE SCALE GENOMIC DNA]</scope>
    <source>
        <strain evidence="7 8">Sn10-6</strain>
    </source>
</reference>
<dbReference type="AlphaFoldDB" id="A0A0F3IMQ4"/>
<comment type="caution">
    <text evidence="7">The sequence shown here is derived from an EMBL/GenBank/DDBJ whole genome shotgun (WGS) entry which is preliminary data.</text>
</comment>
<evidence type="ECO:0000256" key="3">
    <source>
        <dbReference type="ARBA" id="ARBA00023082"/>
    </source>
</evidence>
<evidence type="ECO:0000256" key="1">
    <source>
        <dbReference type="ARBA" id="ARBA00010641"/>
    </source>
</evidence>
<organism evidence="7 8">
    <name type="scientific">Methylocucumis oryzae</name>
    <dbReference type="NCBI Taxonomy" id="1632867"/>
    <lineage>
        <taxon>Bacteria</taxon>
        <taxon>Pseudomonadati</taxon>
        <taxon>Pseudomonadota</taxon>
        <taxon>Gammaproteobacteria</taxon>
        <taxon>Methylococcales</taxon>
        <taxon>Methylococcaceae</taxon>
        <taxon>Methylocucumis</taxon>
    </lineage>
</organism>
<dbReference type="PANTHER" id="PTHR43133:SF63">
    <property type="entry name" value="RNA POLYMERASE SIGMA FACTOR FECI-RELATED"/>
    <property type="match status" value="1"/>
</dbReference>
<dbReference type="InterPro" id="IPR039425">
    <property type="entry name" value="RNA_pol_sigma-70-like"/>
</dbReference>
<dbReference type="SUPFAM" id="SSF88946">
    <property type="entry name" value="Sigma2 domain of RNA polymerase sigma factors"/>
    <property type="match status" value="1"/>
</dbReference>
<evidence type="ECO:0000256" key="4">
    <source>
        <dbReference type="ARBA" id="ARBA00023163"/>
    </source>
</evidence>
<dbReference type="GO" id="GO:0006352">
    <property type="term" value="P:DNA-templated transcription initiation"/>
    <property type="evidence" value="ECO:0007669"/>
    <property type="project" value="InterPro"/>
</dbReference>
<protein>
    <recommendedName>
        <fullName evidence="9">RNA polymerase subunit sigma-24</fullName>
    </recommendedName>
</protein>
<evidence type="ECO:0000256" key="2">
    <source>
        <dbReference type="ARBA" id="ARBA00023015"/>
    </source>
</evidence>
<evidence type="ECO:0000259" key="6">
    <source>
        <dbReference type="Pfam" id="PF08281"/>
    </source>
</evidence>
<keyword evidence="8" id="KW-1185">Reference proteome</keyword>
<dbReference type="NCBIfam" id="TIGR02937">
    <property type="entry name" value="sigma70-ECF"/>
    <property type="match status" value="1"/>
</dbReference>
<evidence type="ECO:0008006" key="9">
    <source>
        <dbReference type="Google" id="ProtNLM"/>
    </source>
</evidence>
<dbReference type="GO" id="GO:0016987">
    <property type="term" value="F:sigma factor activity"/>
    <property type="evidence" value="ECO:0007669"/>
    <property type="project" value="UniProtKB-KW"/>
</dbReference>
<dbReference type="InterPro" id="IPR014284">
    <property type="entry name" value="RNA_pol_sigma-70_dom"/>
</dbReference>
<reference evidence="8" key="1">
    <citation type="submission" date="2015-03" db="EMBL/GenBank/DDBJ databases">
        <title>Draft genome sequence of a novel methanotroph (Sn10-6) isolated from flooded ricefield rhizosphere in India.</title>
        <authorList>
            <person name="Pandit P.S."/>
            <person name="Pore S.D."/>
            <person name="Arora P."/>
            <person name="Kapse N.G."/>
            <person name="Dhakephalkar P.K."/>
            <person name="Rahalkar M.C."/>
        </authorList>
    </citation>
    <scope>NUCLEOTIDE SEQUENCE [LARGE SCALE GENOMIC DNA]</scope>
    <source>
        <strain evidence="8">Sn10-6</strain>
    </source>
</reference>
<feature type="domain" description="RNA polymerase sigma-70 region 2" evidence="5">
    <location>
        <begin position="16"/>
        <end position="79"/>
    </location>
</feature>
<dbReference type="InterPro" id="IPR036388">
    <property type="entry name" value="WH-like_DNA-bd_sf"/>
</dbReference>
<accession>A0A0F3IMQ4</accession>
<keyword evidence="4" id="KW-0804">Transcription</keyword>
<dbReference type="EMBL" id="LAJX01000009">
    <property type="protein sequence ID" value="KJV07962.1"/>
    <property type="molecule type" value="Genomic_DNA"/>
</dbReference>
<dbReference type="SUPFAM" id="SSF88659">
    <property type="entry name" value="Sigma3 and sigma4 domains of RNA polymerase sigma factors"/>
    <property type="match status" value="1"/>
</dbReference>
<dbReference type="Gene3D" id="1.10.1740.10">
    <property type="match status" value="1"/>
</dbReference>
<dbReference type="InterPro" id="IPR007627">
    <property type="entry name" value="RNA_pol_sigma70_r2"/>
</dbReference>